<dbReference type="AlphaFoldDB" id="A0A5B7C8U5"/>
<feature type="transmembrane region" description="Helical" evidence="3">
    <location>
        <begin position="342"/>
        <end position="362"/>
    </location>
</feature>
<dbReference type="Pfam" id="PF00892">
    <property type="entry name" value="EamA"/>
    <property type="match status" value="1"/>
</dbReference>
<feature type="transmembrane region" description="Helical" evidence="3">
    <location>
        <begin position="40"/>
        <end position="61"/>
    </location>
</feature>
<feature type="chain" id="PRO_5023082719" description="EamA domain-containing protein" evidence="4">
    <location>
        <begin position="25"/>
        <end position="401"/>
    </location>
</feature>
<sequence>MMGWRYKAGLFFIIIVLVMWVTSAEITQGIFEDYKHPFAMAYLGTSLLVFYLPVAFIKNWLCHFMRCHSYRSSNKAESVDESCTELESPVKVDGMQEALETEHKGSCDGKDDGVDLKLQEEGKALDSEQIVDVDTLKQDKKLTTKEIATLGFFIAPIWFVTEYLTNAALARTTVASTTVLTSTSGLFTLFIGAYLGQDSINVAKVVSVIVSMAGVAMTMLGKTWSTDGSQLSKSTNGKHSLVGDLFAFLSSMTYALFSVLLKKFTGKQGERVDMQKLYGYIGLFTLVSLWWLIWPLTVMGIEPKFTIPHSAKMEGVLLANCFVGSFLSDYFWALGVVWTTPLVAALGVSLTIPLAMLADMVVHGQHYSAIYIIGSAQVFIGFVMANFSDWFSQKLRCKSLN</sequence>
<dbReference type="PANTHER" id="PTHR23051">
    <property type="entry name" value="SOLUTE CARRIER FAMILY 35, MEMBER F5"/>
    <property type="match status" value="1"/>
</dbReference>
<organism evidence="6">
    <name type="scientific">Davidia involucrata</name>
    <name type="common">Dove tree</name>
    <dbReference type="NCBI Taxonomy" id="16924"/>
    <lineage>
        <taxon>Eukaryota</taxon>
        <taxon>Viridiplantae</taxon>
        <taxon>Streptophyta</taxon>
        <taxon>Embryophyta</taxon>
        <taxon>Tracheophyta</taxon>
        <taxon>Spermatophyta</taxon>
        <taxon>Magnoliopsida</taxon>
        <taxon>eudicotyledons</taxon>
        <taxon>Gunneridae</taxon>
        <taxon>Pentapetalae</taxon>
        <taxon>asterids</taxon>
        <taxon>Cornales</taxon>
        <taxon>Nyssaceae</taxon>
        <taxon>Davidia</taxon>
    </lineage>
</organism>
<dbReference type="SUPFAM" id="SSF103481">
    <property type="entry name" value="Multidrug resistance efflux transporter EmrE"/>
    <property type="match status" value="2"/>
</dbReference>
<evidence type="ECO:0000256" key="1">
    <source>
        <dbReference type="ARBA" id="ARBA00004141"/>
    </source>
</evidence>
<evidence type="ECO:0000256" key="4">
    <source>
        <dbReference type="SAM" id="SignalP"/>
    </source>
</evidence>
<feature type="transmembrane region" description="Helical" evidence="3">
    <location>
        <begin position="175"/>
        <end position="195"/>
    </location>
</feature>
<feature type="transmembrane region" description="Helical" evidence="3">
    <location>
        <begin position="202"/>
        <end position="221"/>
    </location>
</feature>
<dbReference type="InterPro" id="IPR037185">
    <property type="entry name" value="EmrE-like"/>
</dbReference>
<dbReference type="EMBL" id="GHES01046057">
    <property type="protein sequence ID" value="MPA76616.1"/>
    <property type="molecule type" value="Transcribed_RNA"/>
</dbReference>
<feature type="signal peptide" evidence="4">
    <location>
        <begin position="1"/>
        <end position="24"/>
    </location>
</feature>
<keyword evidence="3" id="KW-1133">Transmembrane helix</keyword>
<evidence type="ECO:0000259" key="5">
    <source>
        <dbReference type="Pfam" id="PF00892"/>
    </source>
</evidence>
<dbReference type="GO" id="GO:0016020">
    <property type="term" value="C:membrane"/>
    <property type="evidence" value="ECO:0007669"/>
    <property type="project" value="InterPro"/>
</dbReference>
<feature type="transmembrane region" description="Helical" evidence="3">
    <location>
        <begin position="241"/>
        <end position="261"/>
    </location>
</feature>
<keyword evidence="3" id="KW-0472">Membrane</keyword>
<accession>A0A5B7C8U5</accession>
<evidence type="ECO:0000313" key="6">
    <source>
        <dbReference type="EMBL" id="MPA76616.1"/>
    </source>
</evidence>
<evidence type="ECO:0000256" key="3">
    <source>
        <dbReference type="SAM" id="Phobius"/>
    </source>
</evidence>
<gene>
    <name evidence="6" type="ORF">Din_046057</name>
</gene>
<name>A0A5B7C8U5_DAVIN</name>
<proteinExistence type="inferred from homology"/>
<keyword evidence="3" id="KW-0812">Transmembrane</keyword>
<feature type="transmembrane region" description="Helical" evidence="3">
    <location>
        <begin position="147"/>
        <end position="169"/>
    </location>
</feature>
<feature type="transmembrane region" description="Helical" evidence="3">
    <location>
        <begin position="316"/>
        <end position="335"/>
    </location>
</feature>
<feature type="transmembrane region" description="Helical" evidence="3">
    <location>
        <begin position="277"/>
        <end position="296"/>
    </location>
</feature>
<feature type="transmembrane region" description="Helical" evidence="3">
    <location>
        <begin position="368"/>
        <end position="388"/>
    </location>
</feature>
<protein>
    <recommendedName>
        <fullName evidence="5">EamA domain-containing protein</fullName>
    </recommendedName>
</protein>
<dbReference type="InterPro" id="IPR000620">
    <property type="entry name" value="EamA_dom"/>
</dbReference>
<comment type="subcellular location">
    <subcellularLocation>
        <location evidence="1">Membrane</location>
        <topology evidence="1">Multi-pass membrane protein</topology>
    </subcellularLocation>
</comment>
<reference evidence="6" key="1">
    <citation type="submission" date="2019-08" db="EMBL/GenBank/DDBJ databases">
        <title>Reference gene set and small RNA set construction with multiple tissues from Davidia involucrata Baill.</title>
        <authorList>
            <person name="Yang H."/>
            <person name="Zhou C."/>
            <person name="Li G."/>
            <person name="Wang J."/>
            <person name="Gao P."/>
            <person name="Wang M."/>
            <person name="Wang R."/>
            <person name="Zhao Y."/>
        </authorList>
    </citation>
    <scope>NUCLEOTIDE SEQUENCE</scope>
    <source>
        <tissue evidence="6">Mixed with DoveR01_LX</tissue>
    </source>
</reference>
<feature type="domain" description="EamA" evidence="5">
    <location>
        <begin position="137"/>
        <end position="219"/>
    </location>
</feature>
<evidence type="ECO:0000256" key="2">
    <source>
        <dbReference type="ARBA" id="ARBA00007635"/>
    </source>
</evidence>
<comment type="similarity">
    <text evidence="2">Belongs to the drug/metabolite transporter (DMT) superfamily. Plant drug/metabolite exporter (P-DME) (TC 2.A.7.4) family.</text>
</comment>
<dbReference type="PANTHER" id="PTHR23051:SF10">
    <property type="entry name" value="EAMA DOMAIN-CONTAINING PROTEIN"/>
    <property type="match status" value="1"/>
</dbReference>
<keyword evidence="4" id="KW-0732">Signal</keyword>